<name>A0A5C6CED8_9BACT</name>
<evidence type="ECO:0000313" key="2">
    <source>
        <dbReference type="EMBL" id="TWU21874.1"/>
    </source>
</evidence>
<evidence type="ECO:0000256" key="1">
    <source>
        <dbReference type="SAM" id="MobiDB-lite"/>
    </source>
</evidence>
<sequence length="51" mass="6065">MNPGDGSKEFEQNRRKPPVNVDETVWRREGLVQKGEFLRLPPFIERLDRQV</sequence>
<dbReference type="EMBL" id="SJPV01000048">
    <property type="protein sequence ID" value="TWU21874.1"/>
    <property type="molecule type" value="Genomic_DNA"/>
</dbReference>
<organism evidence="2 3">
    <name type="scientific">Novipirellula artificiosorum</name>
    <dbReference type="NCBI Taxonomy" id="2528016"/>
    <lineage>
        <taxon>Bacteria</taxon>
        <taxon>Pseudomonadati</taxon>
        <taxon>Planctomycetota</taxon>
        <taxon>Planctomycetia</taxon>
        <taxon>Pirellulales</taxon>
        <taxon>Pirellulaceae</taxon>
        <taxon>Novipirellula</taxon>
    </lineage>
</organism>
<reference evidence="2 3" key="1">
    <citation type="submission" date="2019-02" db="EMBL/GenBank/DDBJ databases">
        <title>Deep-cultivation of Planctomycetes and their phenomic and genomic characterization uncovers novel biology.</title>
        <authorList>
            <person name="Wiegand S."/>
            <person name="Jogler M."/>
            <person name="Boedeker C."/>
            <person name="Pinto D."/>
            <person name="Vollmers J."/>
            <person name="Rivas-Marin E."/>
            <person name="Kohn T."/>
            <person name="Peeters S.H."/>
            <person name="Heuer A."/>
            <person name="Rast P."/>
            <person name="Oberbeckmann S."/>
            <person name="Bunk B."/>
            <person name="Jeske O."/>
            <person name="Meyerdierks A."/>
            <person name="Storesund J.E."/>
            <person name="Kallscheuer N."/>
            <person name="Luecker S."/>
            <person name="Lage O.M."/>
            <person name="Pohl T."/>
            <person name="Merkel B.J."/>
            <person name="Hornburger P."/>
            <person name="Mueller R.-W."/>
            <person name="Bruemmer F."/>
            <person name="Labrenz M."/>
            <person name="Spormann A.M."/>
            <person name="Op Den Camp H."/>
            <person name="Overmann J."/>
            <person name="Amann R."/>
            <person name="Jetten M.S.M."/>
            <person name="Mascher T."/>
            <person name="Medema M.H."/>
            <person name="Devos D.P."/>
            <person name="Kaster A.-K."/>
            <person name="Ovreas L."/>
            <person name="Rohde M."/>
            <person name="Galperin M.Y."/>
            <person name="Jogler C."/>
        </authorList>
    </citation>
    <scope>NUCLEOTIDE SEQUENCE [LARGE SCALE GENOMIC DNA]</scope>
    <source>
        <strain evidence="2 3">Poly41</strain>
    </source>
</reference>
<gene>
    <name evidence="2" type="ORF">Poly41_71340</name>
</gene>
<proteinExistence type="predicted"/>
<feature type="region of interest" description="Disordered" evidence="1">
    <location>
        <begin position="1"/>
        <end position="21"/>
    </location>
</feature>
<keyword evidence="3" id="KW-1185">Reference proteome</keyword>
<dbReference type="AlphaFoldDB" id="A0A5C6CED8"/>
<dbReference type="Proteomes" id="UP000319143">
    <property type="component" value="Unassembled WGS sequence"/>
</dbReference>
<comment type="caution">
    <text evidence="2">The sequence shown here is derived from an EMBL/GenBank/DDBJ whole genome shotgun (WGS) entry which is preliminary data.</text>
</comment>
<evidence type="ECO:0000313" key="3">
    <source>
        <dbReference type="Proteomes" id="UP000319143"/>
    </source>
</evidence>
<accession>A0A5C6CED8</accession>
<feature type="compositionally biased region" description="Basic and acidic residues" evidence="1">
    <location>
        <begin position="1"/>
        <end position="14"/>
    </location>
</feature>
<protein>
    <submittedName>
        <fullName evidence="2">Uncharacterized protein</fullName>
    </submittedName>
</protein>